<evidence type="ECO:0000256" key="1">
    <source>
        <dbReference type="SAM" id="MobiDB-lite"/>
    </source>
</evidence>
<organism evidence="2 3">
    <name type="scientific">Actinomadura yumaensis</name>
    <dbReference type="NCBI Taxonomy" id="111807"/>
    <lineage>
        <taxon>Bacteria</taxon>
        <taxon>Bacillati</taxon>
        <taxon>Actinomycetota</taxon>
        <taxon>Actinomycetes</taxon>
        <taxon>Streptosporangiales</taxon>
        <taxon>Thermomonosporaceae</taxon>
        <taxon>Actinomadura</taxon>
    </lineage>
</organism>
<sequence>MRPFGVLAIAAVMFAAAGCGGGDEEKSSGGAATPSAAGSAAADTPSPQPGGAGNGKAAAAKAQKQLNECLGKEGVQPPDGRRKLSAKEQAAVQKCGLAVLGALNPEVARKAEALRACAQKQGLTVPPAGQTYVPDMRDPKVAAALKKCPA</sequence>
<comment type="caution">
    <text evidence="2">The sequence shown here is derived from an EMBL/GenBank/DDBJ whole genome shotgun (WGS) entry which is preliminary data.</text>
</comment>
<dbReference type="PROSITE" id="PS51257">
    <property type="entry name" value="PROKAR_LIPOPROTEIN"/>
    <property type="match status" value="1"/>
</dbReference>
<proteinExistence type="predicted"/>
<feature type="region of interest" description="Disordered" evidence="1">
    <location>
        <begin position="20"/>
        <end position="60"/>
    </location>
</feature>
<protein>
    <recommendedName>
        <fullName evidence="4">Secreted protein</fullName>
    </recommendedName>
</protein>
<evidence type="ECO:0000313" key="3">
    <source>
        <dbReference type="Proteomes" id="UP001596380"/>
    </source>
</evidence>
<feature type="region of interest" description="Disordered" evidence="1">
    <location>
        <begin position="68"/>
        <end position="87"/>
    </location>
</feature>
<dbReference type="RefSeq" id="WP_160820830.1">
    <property type="nucleotide sequence ID" value="NZ_JBHSXE010000001.1"/>
</dbReference>
<dbReference type="EMBL" id="JBHSXS010000005">
    <property type="protein sequence ID" value="MFC6880580.1"/>
    <property type="molecule type" value="Genomic_DNA"/>
</dbReference>
<evidence type="ECO:0000313" key="2">
    <source>
        <dbReference type="EMBL" id="MFC6880580.1"/>
    </source>
</evidence>
<keyword evidence="3" id="KW-1185">Reference proteome</keyword>
<evidence type="ECO:0008006" key="4">
    <source>
        <dbReference type="Google" id="ProtNLM"/>
    </source>
</evidence>
<dbReference type="Proteomes" id="UP001596380">
    <property type="component" value="Unassembled WGS sequence"/>
</dbReference>
<feature type="compositionally biased region" description="Low complexity" evidence="1">
    <location>
        <begin position="28"/>
        <end position="45"/>
    </location>
</feature>
<accession>A0ABW2CJH9</accession>
<gene>
    <name evidence="2" type="ORF">ACFQKB_12490</name>
</gene>
<name>A0ABW2CJH9_9ACTN</name>
<reference evidence="3" key="1">
    <citation type="journal article" date="2019" name="Int. J. Syst. Evol. Microbiol.">
        <title>The Global Catalogue of Microorganisms (GCM) 10K type strain sequencing project: providing services to taxonomists for standard genome sequencing and annotation.</title>
        <authorList>
            <consortium name="The Broad Institute Genomics Platform"/>
            <consortium name="The Broad Institute Genome Sequencing Center for Infectious Disease"/>
            <person name="Wu L."/>
            <person name="Ma J."/>
        </authorList>
    </citation>
    <scope>NUCLEOTIDE SEQUENCE [LARGE SCALE GENOMIC DNA]</scope>
    <source>
        <strain evidence="3">JCM 3369</strain>
    </source>
</reference>